<keyword evidence="4 5" id="KW-0472">Membrane</keyword>
<dbReference type="Proteomes" id="UP000248724">
    <property type="component" value="Unassembled WGS sequence"/>
</dbReference>
<dbReference type="GO" id="GO:0016020">
    <property type="term" value="C:membrane"/>
    <property type="evidence" value="ECO:0007669"/>
    <property type="project" value="UniProtKB-SubCell"/>
</dbReference>
<dbReference type="Pfam" id="PF02674">
    <property type="entry name" value="Colicin_V"/>
    <property type="match status" value="1"/>
</dbReference>
<evidence type="ECO:0000313" key="8">
    <source>
        <dbReference type="Proteomes" id="UP000248724"/>
    </source>
</evidence>
<sequence length="195" mass="20374">MIAALDNNVPQLSADLLLVVLIVVNAIVGWRTRTLRRVVSLVGLYVGFLAAYYMGNGVAAVFRKGDIYANAWAFVAIVVVVVILFEVLGRVFEDRLKSVAVIAFDRVAATFLGAAVGLFQALVLFTVALAVGAAHPGPGNTVPESRDVAANAIHGAALSGRAVGAVPVVRAAVAPLTTTDLTTHLEDGTQVSLHF</sequence>
<keyword evidence="2 5" id="KW-0812">Transmembrane</keyword>
<dbReference type="RefSeq" id="WP_337308560.1">
    <property type="nucleotide sequence ID" value="NZ_JAEKNS010000009.1"/>
</dbReference>
<dbReference type="EMBL" id="QHBU01000036">
    <property type="protein sequence ID" value="PZR83414.1"/>
    <property type="molecule type" value="Genomic_DNA"/>
</dbReference>
<protein>
    <submittedName>
        <fullName evidence="6">CvpA family protein</fullName>
    </submittedName>
</protein>
<dbReference type="InterPro" id="IPR003825">
    <property type="entry name" value="Colicin-V_CvpA"/>
</dbReference>
<dbReference type="Proteomes" id="UP000606991">
    <property type="component" value="Unassembled WGS sequence"/>
</dbReference>
<feature type="transmembrane region" description="Helical" evidence="5">
    <location>
        <begin position="67"/>
        <end position="88"/>
    </location>
</feature>
<evidence type="ECO:0000313" key="6">
    <source>
        <dbReference type="EMBL" id="MBJ7593362.1"/>
    </source>
</evidence>
<organism evidence="7 8">
    <name type="scientific">Candidatus Aeolococcus gillhamiae</name>
    <dbReference type="NCBI Taxonomy" id="3127015"/>
    <lineage>
        <taxon>Bacteria</taxon>
        <taxon>Bacillati</taxon>
        <taxon>Candidatus Dormiibacterota</taxon>
        <taxon>Candidatus Dormibacteria</taxon>
        <taxon>Candidatus Aeolococcales</taxon>
        <taxon>Candidatus Aeolococcaceae</taxon>
        <taxon>Candidatus Aeolococcus</taxon>
    </lineage>
</organism>
<dbReference type="AlphaFoldDB" id="A0A2W6AIJ6"/>
<reference evidence="7" key="2">
    <citation type="submission" date="2018-05" db="EMBL/GenBank/DDBJ databases">
        <authorList>
            <person name="Ferrari B."/>
        </authorList>
    </citation>
    <scope>NUCLEOTIDE SEQUENCE</scope>
    <source>
        <strain evidence="7">RRmetagenome_bin12</strain>
    </source>
</reference>
<accession>A0A934N8M4</accession>
<accession>A0A2W6AIJ6</accession>
<keyword evidence="3 5" id="KW-1133">Transmembrane helix</keyword>
<evidence type="ECO:0000256" key="2">
    <source>
        <dbReference type="ARBA" id="ARBA00022692"/>
    </source>
</evidence>
<proteinExistence type="predicted"/>
<feature type="transmembrane region" description="Helical" evidence="5">
    <location>
        <begin position="109"/>
        <end position="134"/>
    </location>
</feature>
<evidence type="ECO:0000256" key="3">
    <source>
        <dbReference type="ARBA" id="ARBA00022989"/>
    </source>
</evidence>
<comment type="subcellular location">
    <subcellularLocation>
        <location evidence="1">Membrane</location>
        <topology evidence="1">Multi-pass membrane protein</topology>
    </subcellularLocation>
</comment>
<evidence type="ECO:0000256" key="1">
    <source>
        <dbReference type="ARBA" id="ARBA00004141"/>
    </source>
</evidence>
<evidence type="ECO:0000256" key="4">
    <source>
        <dbReference type="ARBA" id="ARBA00023136"/>
    </source>
</evidence>
<reference evidence="6 9" key="3">
    <citation type="submission" date="2020-10" db="EMBL/GenBank/DDBJ databases">
        <title>Ca. Dormibacterota MAGs.</title>
        <authorList>
            <person name="Montgomery K."/>
        </authorList>
    </citation>
    <scope>NUCLEOTIDE SEQUENCE [LARGE SCALE GENOMIC DNA]</scope>
    <source>
        <strain evidence="6">SC8812_S17_18</strain>
    </source>
</reference>
<feature type="transmembrane region" description="Helical" evidence="5">
    <location>
        <begin position="12"/>
        <end position="31"/>
    </location>
</feature>
<dbReference type="GO" id="GO:0009403">
    <property type="term" value="P:toxin biosynthetic process"/>
    <property type="evidence" value="ECO:0007669"/>
    <property type="project" value="InterPro"/>
</dbReference>
<evidence type="ECO:0000313" key="7">
    <source>
        <dbReference type="EMBL" id="PZR83414.1"/>
    </source>
</evidence>
<evidence type="ECO:0000313" key="9">
    <source>
        <dbReference type="Proteomes" id="UP000606991"/>
    </source>
</evidence>
<dbReference type="EMBL" id="JAEKNS010000009">
    <property type="protein sequence ID" value="MBJ7593362.1"/>
    <property type="molecule type" value="Genomic_DNA"/>
</dbReference>
<comment type="caution">
    <text evidence="7">The sequence shown here is derived from an EMBL/GenBank/DDBJ whole genome shotgun (WGS) entry which is preliminary data.</text>
</comment>
<reference evidence="7 8" key="1">
    <citation type="journal article" date="2017" name="Nature">
        <title>Atmospheric trace gases support primary production in Antarctic desert surface soil.</title>
        <authorList>
            <person name="Ji M."/>
            <person name="Greening C."/>
            <person name="Vanwonterghem I."/>
            <person name="Carere C.R."/>
            <person name="Bay S.K."/>
            <person name="Steen J.A."/>
            <person name="Montgomery K."/>
            <person name="Lines T."/>
            <person name="Beardall J."/>
            <person name="van Dorst J."/>
            <person name="Snape I."/>
            <person name="Stott M.B."/>
            <person name="Hugenholtz P."/>
            <person name="Ferrari B.C."/>
        </authorList>
    </citation>
    <scope>NUCLEOTIDE SEQUENCE [LARGE SCALE GENOMIC DNA]</scope>
    <source>
        <strain evidence="7">RRmetagenome_bin12</strain>
    </source>
</reference>
<feature type="transmembrane region" description="Helical" evidence="5">
    <location>
        <begin position="38"/>
        <end position="55"/>
    </location>
</feature>
<gene>
    <name evidence="7" type="ORF">DLM65_01990</name>
    <name evidence="6" type="ORF">JF886_00630</name>
</gene>
<name>A0A2W6AIJ6_9BACT</name>
<evidence type="ECO:0000256" key="5">
    <source>
        <dbReference type="SAM" id="Phobius"/>
    </source>
</evidence>